<evidence type="ECO:0000259" key="5">
    <source>
        <dbReference type="Pfam" id="PF00365"/>
    </source>
</evidence>
<evidence type="ECO:0000256" key="2">
    <source>
        <dbReference type="ARBA" id="ARBA00022723"/>
    </source>
</evidence>
<accession>A0ABP0MEL1</accession>
<evidence type="ECO:0000256" key="1">
    <source>
        <dbReference type="ARBA" id="ARBA00022679"/>
    </source>
</evidence>
<reference evidence="6 7" key="1">
    <citation type="submission" date="2024-02" db="EMBL/GenBank/DDBJ databases">
        <authorList>
            <person name="Chen Y."/>
            <person name="Shah S."/>
            <person name="Dougan E. K."/>
            <person name="Thang M."/>
            <person name="Chan C."/>
        </authorList>
    </citation>
    <scope>NUCLEOTIDE SEQUENCE [LARGE SCALE GENOMIC DNA]</scope>
</reference>
<sequence>MGRDSGFVAMHAATAADVVDLCMIPEVKVEMKDVLAHVDRTLAQKGYMVIAVAEGAGQEHVSTGEKDATGHTVYGDIGVFLRDTLNKHLKPSGGRTFYIDPSYIIRSVPINPNDHIYCVRLANDAVHTAMRGYTGVCVGAMHNVISMLPCRIHFRLMDNDGQQALKPLHIFALFLLRSLPTSLRRRVVLPG</sequence>
<name>A0ABP0MEL1_9DINO</name>
<evidence type="ECO:0000256" key="4">
    <source>
        <dbReference type="ARBA" id="ARBA00022842"/>
    </source>
</evidence>
<feature type="domain" description="Phosphofructokinase" evidence="5">
    <location>
        <begin position="1"/>
        <end position="127"/>
    </location>
</feature>
<keyword evidence="2" id="KW-0479">Metal-binding</keyword>
<evidence type="ECO:0000313" key="6">
    <source>
        <dbReference type="EMBL" id="CAK9049890.1"/>
    </source>
</evidence>
<gene>
    <name evidence="6" type="ORF">CCMP2556_LOCUS25483</name>
</gene>
<comment type="caution">
    <text evidence="6">The sequence shown here is derived from an EMBL/GenBank/DDBJ whole genome shotgun (WGS) entry which is preliminary data.</text>
</comment>
<dbReference type="EMBL" id="CAXAMN010017147">
    <property type="protein sequence ID" value="CAK9049890.1"/>
    <property type="molecule type" value="Genomic_DNA"/>
</dbReference>
<dbReference type="InterPro" id="IPR050929">
    <property type="entry name" value="PFKA"/>
</dbReference>
<keyword evidence="4" id="KW-0460">Magnesium</keyword>
<organism evidence="6 7">
    <name type="scientific">Durusdinium trenchii</name>
    <dbReference type="NCBI Taxonomy" id="1381693"/>
    <lineage>
        <taxon>Eukaryota</taxon>
        <taxon>Sar</taxon>
        <taxon>Alveolata</taxon>
        <taxon>Dinophyceae</taxon>
        <taxon>Suessiales</taxon>
        <taxon>Symbiodiniaceae</taxon>
        <taxon>Durusdinium</taxon>
    </lineage>
</organism>
<dbReference type="InterPro" id="IPR035966">
    <property type="entry name" value="PKF_sf"/>
</dbReference>
<dbReference type="PANTHER" id="PTHR45770">
    <property type="entry name" value="ATP-DEPENDENT 6-PHOSPHOFRUCTOKINASE 1"/>
    <property type="match status" value="1"/>
</dbReference>
<keyword evidence="3" id="KW-0418">Kinase</keyword>
<keyword evidence="1" id="KW-0808">Transferase</keyword>
<dbReference type="SUPFAM" id="SSF53784">
    <property type="entry name" value="Phosphofructokinase"/>
    <property type="match status" value="1"/>
</dbReference>
<dbReference type="Gene3D" id="3.40.50.460">
    <property type="entry name" value="Phosphofructokinase domain"/>
    <property type="match status" value="1"/>
</dbReference>
<dbReference type="Proteomes" id="UP001642484">
    <property type="component" value="Unassembled WGS sequence"/>
</dbReference>
<dbReference type="InterPro" id="IPR000023">
    <property type="entry name" value="Phosphofructokinase_dom"/>
</dbReference>
<evidence type="ECO:0000256" key="3">
    <source>
        <dbReference type="ARBA" id="ARBA00022777"/>
    </source>
</evidence>
<keyword evidence="7" id="KW-1185">Reference proteome</keyword>
<dbReference type="Pfam" id="PF00365">
    <property type="entry name" value="PFK"/>
    <property type="match status" value="1"/>
</dbReference>
<protein>
    <recommendedName>
        <fullName evidence="5">Phosphofructokinase domain-containing protein</fullName>
    </recommendedName>
</protein>
<proteinExistence type="predicted"/>
<evidence type="ECO:0000313" key="7">
    <source>
        <dbReference type="Proteomes" id="UP001642484"/>
    </source>
</evidence>